<dbReference type="PANTHER" id="PTHR24096">
    <property type="entry name" value="LONG-CHAIN-FATTY-ACID--COA LIGASE"/>
    <property type="match status" value="1"/>
</dbReference>
<sequence length="212" mass="24735">MLIRNSNDYDSAGFPLPNTQIKIHSMTDHDDDEMLEANCCGLIAIKRERKMFAIGYISNNRSPITDQHSTLDKHKHQRWLITQDMGFYDENGLIYLHGQYRYSSNELNSIVQQSRIENYLLNHPLIAEAYVIETDSTSKKSAAALIALKFVNTYLTPELNRQIVDYIKENVADLDEFFLFVRYNLPKTNCGRYIDSLIRKEIFNLINLEKKF</sequence>
<dbReference type="Pfam" id="PF13193">
    <property type="entry name" value="AMP-binding_C"/>
    <property type="match status" value="1"/>
</dbReference>
<proteinExistence type="inferred from homology"/>
<keyword evidence="2" id="KW-0436">Ligase</keyword>
<comment type="similarity">
    <text evidence="1">Belongs to the ATP-dependent AMP-binding enzyme family.</text>
</comment>
<dbReference type="SUPFAM" id="SSF56801">
    <property type="entry name" value="Acetyl-CoA synthetase-like"/>
    <property type="match status" value="1"/>
</dbReference>
<dbReference type="InterPro" id="IPR025110">
    <property type="entry name" value="AMP-bd_C"/>
</dbReference>
<organism evidence="4 5">
    <name type="scientific">Euroglyphus maynei</name>
    <name type="common">Mayne's house dust mite</name>
    <dbReference type="NCBI Taxonomy" id="6958"/>
    <lineage>
        <taxon>Eukaryota</taxon>
        <taxon>Metazoa</taxon>
        <taxon>Ecdysozoa</taxon>
        <taxon>Arthropoda</taxon>
        <taxon>Chelicerata</taxon>
        <taxon>Arachnida</taxon>
        <taxon>Acari</taxon>
        <taxon>Acariformes</taxon>
        <taxon>Sarcoptiformes</taxon>
        <taxon>Astigmata</taxon>
        <taxon>Psoroptidia</taxon>
        <taxon>Analgoidea</taxon>
        <taxon>Pyroglyphidae</taxon>
        <taxon>Pyroglyphinae</taxon>
        <taxon>Euroglyphus</taxon>
    </lineage>
</organism>
<name>A0A1Y3ATY5_EURMA</name>
<protein>
    <recommendedName>
        <fullName evidence="3">AMP-binding enzyme C-terminal domain-containing protein</fullName>
    </recommendedName>
</protein>
<accession>A0A1Y3ATY5</accession>
<dbReference type="OrthoDB" id="6509636at2759"/>
<evidence type="ECO:0000313" key="4">
    <source>
        <dbReference type="EMBL" id="OTF70635.1"/>
    </source>
</evidence>
<gene>
    <name evidence="4" type="ORF">BLA29_004453</name>
</gene>
<evidence type="ECO:0000313" key="5">
    <source>
        <dbReference type="Proteomes" id="UP000194236"/>
    </source>
</evidence>
<dbReference type="Gene3D" id="3.40.50.12780">
    <property type="entry name" value="N-terminal domain of ligase-like"/>
    <property type="match status" value="1"/>
</dbReference>
<dbReference type="AlphaFoldDB" id="A0A1Y3ATY5"/>
<dbReference type="PANTHER" id="PTHR24096:SF149">
    <property type="entry name" value="AMP-BINDING DOMAIN-CONTAINING PROTEIN-RELATED"/>
    <property type="match status" value="1"/>
</dbReference>
<keyword evidence="5" id="KW-1185">Reference proteome</keyword>
<dbReference type="GO" id="GO:0016405">
    <property type="term" value="F:CoA-ligase activity"/>
    <property type="evidence" value="ECO:0007669"/>
    <property type="project" value="TreeGrafter"/>
</dbReference>
<comment type="caution">
    <text evidence="4">The sequence shown here is derived from an EMBL/GenBank/DDBJ whole genome shotgun (WGS) entry which is preliminary data.</text>
</comment>
<dbReference type="Proteomes" id="UP000194236">
    <property type="component" value="Unassembled WGS sequence"/>
</dbReference>
<dbReference type="InterPro" id="IPR042099">
    <property type="entry name" value="ANL_N_sf"/>
</dbReference>
<evidence type="ECO:0000256" key="1">
    <source>
        <dbReference type="ARBA" id="ARBA00006432"/>
    </source>
</evidence>
<evidence type="ECO:0000256" key="2">
    <source>
        <dbReference type="ARBA" id="ARBA00022598"/>
    </source>
</evidence>
<reference evidence="4 5" key="1">
    <citation type="submission" date="2017-03" db="EMBL/GenBank/DDBJ databases">
        <title>Genome Survey of Euroglyphus maynei.</title>
        <authorList>
            <person name="Arlian L.G."/>
            <person name="Morgan M.S."/>
            <person name="Rider S.D."/>
        </authorList>
    </citation>
    <scope>NUCLEOTIDE SEQUENCE [LARGE SCALE GENOMIC DNA]</scope>
    <source>
        <strain evidence="4">Arlian Lab</strain>
        <tissue evidence="4">Whole body</tissue>
    </source>
</reference>
<feature type="domain" description="AMP-binding enzyme C-terminal" evidence="3">
    <location>
        <begin position="116"/>
        <end position="191"/>
    </location>
</feature>
<dbReference type="EMBL" id="MUJZ01064805">
    <property type="protein sequence ID" value="OTF70635.1"/>
    <property type="molecule type" value="Genomic_DNA"/>
</dbReference>
<evidence type="ECO:0000259" key="3">
    <source>
        <dbReference type="Pfam" id="PF13193"/>
    </source>
</evidence>